<keyword evidence="2" id="KW-1185">Reference proteome</keyword>
<dbReference type="EMBL" id="NPEV01000002">
    <property type="protein sequence ID" value="RAI29792.1"/>
    <property type="molecule type" value="Genomic_DNA"/>
</dbReference>
<dbReference type="AlphaFoldDB" id="A0A327JXU3"/>
<evidence type="ECO:0000313" key="2">
    <source>
        <dbReference type="Proteomes" id="UP000249299"/>
    </source>
</evidence>
<name>A0A327JXU3_9HYPH</name>
<proteinExistence type="predicted"/>
<evidence type="ECO:0000313" key="1">
    <source>
        <dbReference type="EMBL" id="RAI29792.1"/>
    </source>
</evidence>
<accession>A0A327JXU3</accession>
<comment type="caution">
    <text evidence="1">The sequence shown here is derived from an EMBL/GenBank/DDBJ whole genome shotgun (WGS) entry which is preliminary data.</text>
</comment>
<protein>
    <submittedName>
        <fullName evidence="1">Uncharacterized protein</fullName>
    </submittedName>
</protein>
<organism evidence="1 2">
    <name type="scientific">Rhodobium orientis</name>
    <dbReference type="NCBI Taxonomy" id="34017"/>
    <lineage>
        <taxon>Bacteria</taxon>
        <taxon>Pseudomonadati</taxon>
        <taxon>Pseudomonadota</taxon>
        <taxon>Alphaproteobacteria</taxon>
        <taxon>Hyphomicrobiales</taxon>
        <taxon>Rhodobiaceae</taxon>
        <taxon>Rhodobium</taxon>
    </lineage>
</organism>
<reference evidence="1 2" key="1">
    <citation type="submission" date="2017-07" db="EMBL/GenBank/DDBJ databases">
        <title>Draft Genome Sequences of Select Purple Nonsulfur Bacteria.</title>
        <authorList>
            <person name="Lasarre B."/>
            <person name="Mckinlay J.B."/>
        </authorList>
    </citation>
    <scope>NUCLEOTIDE SEQUENCE [LARGE SCALE GENOMIC DNA]</scope>
    <source>
        <strain evidence="1 2">DSM 11290</strain>
    </source>
</reference>
<dbReference type="RefSeq" id="WP_111432582.1">
    <property type="nucleotide sequence ID" value="NZ_JACIGG010000006.1"/>
</dbReference>
<gene>
    <name evidence="1" type="ORF">CH339_01885</name>
</gene>
<sequence>MAKEPEQDLEFTREERGVIEKAFALILEKGEIPGTENPLDVIDDQFLEAHRAYFDSRHDFKMAILVTLFGSGNLPLAEMEEKAGCSNGCAAACKISCISGCLHNCKGSCKSACVGDCEGLMRH</sequence>
<dbReference type="Proteomes" id="UP000249299">
    <property type="component" value="Unassembled WGS sequence"/>
</dbReference>